<dbReference type="Proteomes" id="UP000680304">
    <property type="component" value="Unassembled WGS sequence"/>
</dbReference>
<gene>
    <name evidence="2" type="ORF">PACILC2_30700</name>
</gene>
<dbReference type="InterPro" id="IPR050583">
    <property type="entry name" value="Mycobacterial_A85_antigen"/>
</dbReference>
<dbReference type="Pfam" id="PF00756">
    <property type="entry name" value="Esterase"/>
    <property type="match status" value="1"/>
</dbReference>
<evidence type="ECO:0008006" key="4">
    <source>
        <dbReference type="Google" id="ProtNLM"/>
    </source>
</evidence>
<dbReference type="InterPro" id="IPR029058">
    <property type="entry name" value="AB_hydrolase_fold"/>
</dbReference>
<evidence type="ECO:0000313" key="3">
    <source>
        <dbReference type="Proteomes" id="UP000680304"/>
    </source>
</evidence>
<comment type="caution">
    <text evidence="2">The sequence shown here is derived from an EMBL/GenBank/DDBJ whole genome shotgun (WGS) entry which is preliminary data.</text>
</comment>
<feature type="region of interest" description="Disordered" evidence="1">
    <location>
        <begin position="1"/>
        <end position="24"/>
    </location>
</feature>
<accession>A0ABQ4N8C7</accession>
<organism evidence="2 3">
    <name type="scientific">Paenibacillus cisolokensis</name>
    <dbReference type="NCBI Taxonomy" id="1658519"/>
    <lineage>
        <taxon>Bacteria</taxon>
        <taxon>Bacillati</taxon>
        <taxon>Bacillota</taxon>
        <taxon>Bacilli</taxon>
        <taxon>Bacillales</taxon>
        <taxon>Paenibacillaceae</taxon>
        <taxon>Paenibacillus</taxon>
    </lineage>
</organism>
<dbReference type="PANTHER" id="PTHR48098:SF1">
    <property type="entry name" value="DIACYLGLYCEROL ACYLTRANSFERASE_MYCOLYLTRANSFERASE AG85A"/>
    <property type="match status" value="1"/>
</dbReference>
<dbReference type="RefSeq" id="WP_213529170.1">
    <property type="nucleotide sequence ID" value="NZ_BOVJ01000098.1"/>
</dbReference>
<proteinExistence type="predicted"/>
<keyword evidence="3" id="KW-1185">Reference proteome</keyword>
<protein>
    <recommendedName>
        <fullName evidence="4">Esterase</fullName>
    </recommendedName>
</protein>
<feature type="compositionally biased region" description="Basic and acidic residues" evidence="1">
    <location>
        <begin position="12"/>
        <end position="24"/>
    </location>
</feature>
<dbReference type="InterPro" id="IPR000801">
    <property type="entry name" value="Esterase-like"/>
</dbReference>
<sequence length="358" mass="39233">MKNIPITPVPNEYKRAPGRERQGTVHEVSYPARNYINPSRQLVTDRRIDPVEAGRETVEGREIVKICSVYMPAGYDAKDSGSRYNVLYLLHGVGGDHCEWLSGNGKEGERAVLCNIVDNLIAGGQIDPLIVVFPNGRSAHDWTDRTFHAEGTNMLGFYYFDYELRYDLIPFIESNYNTYADIRNTTDEGIARSRMHRAIAGLSMGGMQCLNLVLGGYRCDSVLYTGSDGGWKNGLAPTVRAPGMIDLFAYVGAFSNAPTSSAGEVLGERIAASGHRLHLLHMTCGVEDGVSASSYAHAIEGLAERAGDRLGTFDQVLIYGGVHDFNVWHNGAYNFLRSAFGKDDASGTSVYKTILPTC</sequence>
<reference evidence="2 3" key="1">
    <citation type="submission" date="2021-04" db="EMBL/GenBank/DDBJ databases">
        <title>Draft genome sequence of Paenibacillus cisolokensis, LC2-13A.</title>
        <authorList>
            <person name="Uke A."/>
            <person name="Chhe C."/>
            <person name="Baramee S."/>
            <person name="Kosugi A."/>
        </authorList>
    </citation>
    <scope>NUCLEOTIDE SEQUENCE [LARGE SCALE GENOMIC DNA]</scope>
    <source>
        <strain evidence="2 3">LC2-13A</strain>
    </source>
</reference>
<evidence type="ECO:0000313" key="2">
    <source>
        <dbReference type="EMBL" id="GIQ64502.1"/>
    </source>
</evidence>
<name>A0ABQ4N8C7_9BACL</name>
<dbReference type="PANTHER" id="PTHR48098">
    <property type="entry name" value="ENTEROCHELIN ESTERASE-RELATED"/>
    <property type="match status" value="1"/>
</dbReference>
<dbReference type="Gene3D" id="3.40.50.1820">
    <property type="entry name" value="alpha/beta hydrolase"/>
    <property type="match status" value="1"/>
</dbReference>
<dbReference type="SUPFAM" id="SSF53474">
    <property type="entry name" value="alpha/beta-Hydrolases"/>
    <property type="match status" value="1"/>
</dbReference>
<evidence type="ECO:0000256" key="1">
    <source>
        <dbReference type="SAM" id="MobiDB-lite"/>
    </source>
</evidence>
<dbReference type="EMBL" id="BOVJ01000098">
    <property type="protein sequence ID" value="GIQ64502.1"/>
    <property type="molecule type" value="Genomic_DNA"/>
</dbReference>